<keyword evidence="4 6" id="KW-0274">FAD</keyword>
<dbReference type="InterPro" id="IPR006091">
    <property type="entry name" value="Acyl-CoA_Oxase/DH_mid-dom"/>
</dbReference>
<dbReference type="InterPro" id="IPR036250">
    <property type="entry name" value="AcylCo_DH-like_C"/>
</dbReference>
<dbReference type="InterPro" id="IPR009100">
    <property type="entry name" value="AcylCoA_DH/oxidase_NM_dom_sf"/>
</dbReference>
<dbReference type="InterPro" id="IPR037069">
    <property type="entry name" value="AcylCoA_DH/ox_N_sf"/>
</dbReference>
<evidence type="ECO:0000313" key="11">
    <source>
        <dbReference type="Proteomes" id="UP000643405"/>
    </source>
</evidence>
<evidence type="ECO:0000259" key="9">
    <source>
        <dbReference type="Pfam" id="PF02771"/>
    </source>
</evidence>
<feature type="domain" description="Acyl-CoA oxidase/dehydrogenase middle" evidence="8">
    <location>
        <begin position="122"/>
        <end position="195"/>
    </location>
</feature>
<comment type="caution">
    <text evidence="10">The sequence shown here is derived from an EMBL/GenBank/DDBJ whole genome shotgun (WGS) entry which is preliminary data.</text>
</comment>
<dbReference type="InterPro" id="IPR013786">
    <property type="entry name" value="AcylCoA_DH/ox_N"/>
</dbReference>
<dbReference type="SUPFAM" id="SSF56645">
    <property type="entry name" value="Acyl-CoA dehydrogenase NM domain-like"/>
    <property type="match status" value="1"/>
</dbReference>
<evidence type="ECO:0000256" key="4">
    <source>
        <dbReference type="ARBA" id="ARBA00022827"/>
    </source>
</evidence>
<protein>
    <submittedName>
        <fullName evidence="10">Acyl-CoA dehydrogenase family protein</fullName>
    </submittedName>
</protein>
<dbReference type="Pfam" id="PF02771">
    <property type="entry name" value="Acyl-CoA_dh_N"/>
    <property type="match status" value="1"/>
</dbReference>
<organism evidence="10 11">
    <name type="scientific">Oryzicola mucosus</name>
    <dbReference type="NCBI Taxonomy" id="2767425"/>
    <lineage>
        <taxon>Bacteria</taxon>
        <taxon>Pseudomonadati</taxon>
        <taxon>Pseudomonadota</taxon>
        <taxon>Alphaproteobacteria</taxon>
        <taxon>Hyphomicrobiales</taxon>
        <taxon>Phyllobacteriaceae</taxon>
        <taxon>Oryzicola</taxon>
    </lineage>
</organism>
<evidence type="ECO:0000259" key="8">
    <source>
        <dbReference type="Pfam" id="PF02770"/>
    </source>
</evidence>
<keyword evidence="11" id="KW-1185">Reference proteome</keyword>
<dbReference type="Gene3D" id="1.10.540.10">
    <property type="entry name" value="Acyl-CoA dehydrogenase/oxidase, N-terminal domain"/>
    <property type="match status" value="1"/>
</dbReference>
<dbReference type="GO" id="GO:0003995">
    <property type="term" value="F:acyl-CoA dehydrogenase activity"/>
    <property type="evidence" value="ECO:0007669"/>
    <property type="project" value="TreeGrafter"/>
</dbReference>
<dbReference type="Pfam" id="PF02770">
    <property type="entry name" value="Acyl-CoA_dh_M"/>
    <property type="match status" value="1"/>
</dbReference>
<keyword evidence="5 6" id="KW-0560">Oxidoreductase</keyword>
<feature type="domain" description="Acyl-CoA dehydrogenase/oxidase N-terminal" evidence="9">
    <location>
        <begin position="8"/>
        <end position="118"/>
    </location>
</feature>
<dbReference type="AlphaFoldDB" id="A0A8J6PMH8"/>
<comment type="similarity">
    <text evidence="2 6">Belongs to the acyl-CoA dehydrogenase family.</text>
</comment>
<dbReference type="GO" id="GO:0050660">
    <property type="term" value="F:flavin adenine dinucleotide binding"/>
    <property type="evidence" value="ECO:0007669"/>
    <property type="project" value="InterPro"/>
</dbReference>
<dbReference type="Gene3D" id="2.40.110.10">
    <property type="entry name" value="Butyryl-CoA Dehydrogenase, subunit A, domain 2"/>
    <property type="match status" value="1"/>
</dbReference>
<dbReference type="Proteomes" id="UP000643405">
    <property type="component" value="Unassembled WGS sequence"/>
</dbReference>
<dbReference type="EMBL" id="JACVVX010000012">
    <property type="protein sequence ID" value="MBD0417364.1"/>
    <property type="molecule type" value="Genomic_DNA"/>
</dbReference>
<evidence type="ECO:0000313" key="10">
    <source>
        <dbReference type="EMBL" id="MBD0417364.1"/>
    </source>
</evidence>
<evidence type="ECO:0000259" key="7">
    <source>
        <dbReference type="Pfam" id="PF00441"/>
    </source>
</evidence>
<dbReference type="InterPro" id="IPR046373">
    <property type="entry name" value="Acyl-CoA_Oxase/DH_mid-dom_sf"/>
</dbReference>
<evidence type="ECO:0000256" key="6">
    <source>
        <dbReference type="RuleBase" id="RU362125"/>
    </source>
</evidence>
<proteinExistence type="inferred from homology"/>
<evidence type="ECO:0000256" key="1">
    <source>
        <dbReference type="ARBA" id="ARBA00001974"/>
    </source>
</evidence>
<gene>
    <name evidence="10" type="ORF">ICI42_22230</name>
</gene>
<dbReference type="Gene3D" id="1.20.140.10">
    <property type="entry name" value="Butyryl-CoA Dehydrogenase, subunit A, domain 3"/>
    <property type="match status" value="1"/>
</dbReference>
<evidence type="ECO:0000256" key="2">
    <source>
        <dbReference type="ARBA" id="ARBA00009347"/>
    </source>
</evidence>
<comment type="cofactor">
    <cofactor evidence="1 6">
        <name>FAD</name>
        <dbReference type="ChEBI" id="CHEBI:57692"/>
    </cofactor>
</comment>
<reference evidence="10" key="1">
    <citation type="submission" date="2020-09" db="EMBL/GenBank/DDBJ databases">
        <title>Genome seq and assembly of Tianweitania sp.</title>
        <authorList>
            <person name="Chhetri G."/>
        </authorList>
    </citation>
    <scope>NUCLEOTIDE SEQUENCE</scope>
    <source>
        <strain evidence="10">Rool2</strain>
    </source>
</reference>
<dbReference type="InterPro" id="IPR009075">
    <property type="entry name" value="AcylCo_DH/oxidase_C"/>
</dbReference>
<evidence type="ECO:0000256" key="3">
    <source>
        <dbReference type="ARBA" id="ARBA00022630"/>
    </source>
</evidence>
<dbReference type="RefSeq" id="WP_188166801.1">
    <property type="nucleotide sequence ID" value="NZ_JACVVX010000012.1"/>
</dbReference>
<dbReference type="Pfam" id="PF00441">
    <property type="entry name" value="Acyl-CoA_dh_1"/>
    <property type="match status" value="1"/>
</dbReference>
<name>A0A8J6PMH8_9HYPH</name>
<dbReference type="SUPFAM" id="SSF47203">
    <property type="entry name" value="Acyl-CoA dehydrogenase C-terminal domain-like"/>
    <property type="match status" value="1"/>
</dbReference>
<evidence type="ECO:0000256" key="5">
    <source>
        <dbReference type="ARBA" id="ARBA00023002"/>
    </source>
</evidence>
<dbReference type="CDD" id="cd00567">
    <property type="entry name" value="ACAD"/>
    <property type="match status" value="1"/>
</dbReference>
<dbReference type="PANTHER" id="PTHR43884">
    <property type="entry name" value="ACYL-COA DEHYDROGENASE"/>
    <property type="match status" value="1"/>
</dbReference>
<accession>A0A8J6PMH8</accession>
<feature type="domain" description="Acyl-CoA dehydrogenase/oxidase C-terminal" evidence="7">
    <location>
        <begin position="232"/>
        <end position="375"/>
    </location>
</feature>
<keyword evidence="3 6" id="KW-0285">Flavoprotein</keyword>
<dbReference type="PANTHER" id="PTHR43884:SF20">
    <property type="entry name" value="ACYL-COA DEHYDROGENASE FADE28"/>
    <property type="match status" value="1"/>
</dbReference>
<sequence length="387" mass="41460">MELQLSGEQKLILESAQRFTAEEYTFEKRRQSVAQGVTVNRSNWNKLAELGWFGIGVPEEVGGFNGSTIENTLIAECLGKAQALEPYTMCAVLPARILAAVLDNEAAQQAIADLISGEKLFAAAFSEPISRGDMTAIKTTASRTTEGWTLSGRKTLVVGGDVADMVLVTAKAAGAAAPEGLCLFLVDAKTAGLTTDGDRLVDWTSGVDLVFEGCKLPADALLTSGEDALALLQAALDAASVVLCAEAVGAIEGAIEATAPYIKERKQYGVTLSSFQALQHRMADMAMELVLARSAVMVALQALANAEPIERSAKVAGCKAFVTRIGKWATSQGIQLHGGYGVTEEYRVGQFYKRLLVIDALFGRQEFQLERYTDWMLSQLEGRLHGN</sequence>